<evidence type="ECO:0000256" key="12">
    <source>
        <dbReference type="SAM" id="MobiDB-lite"/>
    </source>
</evidence>
<accession>A0A444V3S9</accession>
<proteinExistence type="inferred from homology"/>
<keyword evidence="6" id="KW-0862">Zinc</keyword>
<evidence type="ECO:0000256" key="1">
    <source>
        <dbReference type="ARBA" id="ARBA00004123"/>
    </source>
</evidence>
<evidence type="ECO:0000256" key="7">
    <source>
        <dbReference type="ARBA" id="ARBA00023015"/>
    </source>
</evidence>
<dbReference type="Pfam" id="PF16622">
    <property type="entry name" value="zf-C2H2_11"/>
    <property type="match status" value="1"/>
</dbReference>
<protein>
    <submittedName>
        <fullName evidence="14">Zinc finger protein 532</fullName>
    </submittedName>
</protein>
<organism evidence="14 15">
    <name type="scientific">Acipenser ruthenus</name>
    <name type="common">Sterlet sturgeon</name>
    <dbReference type="NCBI Taxonomy" id="7906"/>
    <lineage>
        <taxon>Eukaryota</taxon>
        <taxon>Metazoa</taxon>
        <taxon>Chordata</taxon>
        <taxon>Craniata</taxon>
        <taxon>Vertebrata</taxon>
        <taxon>Euteleostomi</taxon>
        <taxon>Actinopterygii</taxon>
        <taxon>Chondrostei</taxon>
        <taxon>Acipenseriformes</taxon>
        <taxon>Acipenseridae</taxon>
        <taxon>Acipenser</taxon>
    </lineage>
</organism>
<keyword evidence="3" id="KW-0479">Metal-binding</keyword>
<keyword evidence="5 11" id="KW-0863">Zinc-finger</keyword>
<dbReference type="InterPro" id="IPR036236">
    <property type="entry name" value="Znf_C2H2_sf"/>
</dbReference>
<evidence type="ECO:0000256" key="6">
    <source>
        <dbReference type="ARBA" id="ARBA00022833"/>
    </source>
</evidence>
<dbReference type="Gene3D" id="3.30.160.60">
    <property type="entry name" value="Classic Zinc Finger"/>
    <property type="match status" value="2"/>
</dbReference>
<evidence type="ECO:0000256" key="8">
    <source>
        <dbReference type="ARBA" id="ARBA00023125"/>
    </source>
</evidence>
<feature type="domain" description="C2H2-type" evidence="13">
    <location>
        <begin position="118"/>
        <end position="145"/>
    </location>
</feature>
<evidence type="ECO:0000256" key="9">
    <source>
        <dbReference type="ARBA" id="ARBA00023163"/>
    </source>
</evidence>
<dbReference type="Proteomes" id="UP000289886">
    <property type="component" value="Unassembled WGS sequence"/>
</dbReference>
<evidence type="ECO:0000313" key="15">
    <source>
        <dbReference type="Proteomes" id="UP000289886"/>
    </source>
</evidence>
<gene>
    <name evidence="14" type="ORF">EOD39_17278</name>
</gene>
<evidence type="ECO:0000256" key="11">
    <source>
        <dbReference type="PROSITE-ProRule" id="PRU00042"/>
    </source>
</evidence>
<evidence type="ECO:0000256" key="2">
    <source>
        <dbReference type="ARBA" id="ARBA00006991"/>
    </source>
</evidence>
<dbReference type="PANTHER" id="PTHR47222:SF1">
    <property type="entry name" value="ZINC FINGER PROTEIN 592"/>
    <property type="match status" value="1"/>
</dbReference>
<dbReference type="PROSITE" id="PS50157">
    <property type="entry name" value="ZINC_FINGER_C2H2_2"/>
    <property type="match status" value="3"/>
</dbReference>
<sequence length="252" mass="28756">MKRYPCRQCDRSFNSSTSLRRHIRNDHNGKKKNYTCWYCTDEKVTFTKHFMLKNHISLMHGIKNPDFSQMSRLAPPEKSSKTSSESLVAKRTAEDVNMEGAENAVSDVSPAKKLKPQYRCAKCGYSTENATEFQEHIPQHKTDNSTFQCLHCCLCYTSQMSLSRHLFIVHKVKEAVGEEEEEDENFQTVKDNEKGGVTDAIGETNTSLEEGIMERQCNICSKTFDDESAYVAHMRIHGMSFLKTMQSGGPEQ</sequence>
<keyword evidence="7" id="KW-0805">Transcription regulation</keyword>
<evidence type="ECO:0000313" key="14">
    <source>
        <dbReference type="EMBL" id="RXM95073.1"/>
    </source>
</evidence>
<feature type="domain" description="C2H2-type" evidence="13">
    <location>
        <begin position="4"/>
        <end position="32"/>
    </location>
</feature>
<dbReference type="SUPFAM" id="SSF57667">
    <property type="entry name" value="beta-beta-alpha zinc fingers"/>
    <property type="match status" value="1"/>
</dbReference>
<dbReference type="FunFam" id="3.30.160.60:FF:002678">
    <property type="entry name" value="Zinc finger protein 687"/>
    <property type="match status" value="1"/>
</dbReference>
<dbReference type="InterPro" id="IPR013087">
    <property type="entry name" value="Znf_C2H2_type"/>
</dbReference>
<dbReference type="PANTHER" id="PTHR47222">
    <property type="entry name" value="ZINC FINGER PROTEIN 532-RELATED"/>
    <property type="match status" value="1"/>
</dbReference>
<evidence type="ECO:0000256" key="5">
    <source>
        <dbReference type="ARBA" id="ARBA00022771"/>
    </source>
</evidence>
<keyword evidence="4" id="KW-0677">Repeat</keyword>
<evidence type="ECO:0000259" key="13">
    <source>
        <dbReference type="PROSITE" id="PS50157"/>
    </source>
</evidence>
<dbReference type="GO" id="GO:0005634">
    <property type="term" value="C:nucleus"/>
    <property type="evidence" value="ECO:0007669"/>
    <property type="project" value="UniProtKB-SubCell"/>
</dbReference>
<dbReference type="FunFam" id="3.30.160.60:FF:000100">
    <property type="entry name" value="Zinc finger 45-like"/>
    <property type="match status" value="1"/>
</dbReference>
<evidence type="ECO:0000256" key="10">
    <source>
        <dbReference type="ARBA" id="ARBA00023242"/>
    </source>
</evidence>
<feature type="domain" description="C2H2-type" evidence="13">
    <location>
        <begin position="215"/>
        <end position="237"/>
    </location>
</feature>
<reference evidence="14 15" key="1">
    <citation type="submission" date="2019-01" db="EMBL/GenBank/DDBJ databases">
        <title>Draft Genome and Complete Hox-Cluster Characterization of the Sterlet Sturgeon (Acipenser ruthenus).</title>
        <authorList>
            <person name="Wei Q."/>
        </authorList>
    </citation>
    <scope>NUCLEOTIDE SEQUENCE [LARGE SCALE GENOMIC DNA]</scope>
    <source>
        <strain evidence="14">WHYD16114868_AA</strain>
        <tissue evidence="14">Blood</tissue>
    </source>
</reference>
<dbReference type="GO" id="GO:0008270">
    <property type="term" value="F:zinc ion binding"/>
    <property type="evidence" value="ECO:0007669"/>
    <property type="project" value="UniProtKB-KW"/>
</dbReference>
<comment type="subcellular location">
    <subcellularLocation>
        <location evidence="1">Nucleus</location>
    </subcellularLocation>
</comment>
<feature type="region of interest" description="Disordered" evidence="12">
    <location>
        <begin position="69"/>
        <end position="88"/>
    </location>
</feature>
<dbReference type="EMBL" id="SCEB01002690">
    <property type="protein sequence ID" value="RXM95073.1"/>
    <property type="molecule type" value="Genomic_DNA"/>
</dbReference>
<evidence type="ECO:0000256" key="3">
    <source>
        <dbReference type="ARBA" id="ARBA00022723"/>
    </source>
</evidence>
<dbReference type="GO" id="GO:0003677">
    <property type="term" value="F:DNA binding"/>
    <property type="evidence" value="ECO:0007669"/>
    <property type="project" value="UniProtKB-KW"/>
</dbReference>
<dbReference type="AlphaFoldDB" id="A0A444V3S9"/>
<evidence type="ECO:0000256" key="4">
    <source>
        <dbReference type="ARBA" id="ARBA00022737"/>
    </source>
</evidence>
<keyword evidence="10" id="KW-0539">Nucleus</keyword>
<name>A0A444V3S9_ACIRT</name>
<dbReference type="SMART" id="SM00355">
    <property type="entry name" value="ZnF_C2H2"/>
    <property type="match status" value="5"/>
</dbReference>
<dbReference type="PROSITE" id="PS00028">
    <property type="entry name" value="ZINC_FINGER_C2H2_1"/>
    <property type="match status" value="3"/>
</dbReference>
<dbReference type="InterPro" id="IPR041697">
    <property type="entry name" value="Znf-C2H2_11"/>
</dbReference>
<dbReference type="Pfam" id="PF00096">
    <property type="entry name" value="zf-C2H2"/>
    <property type="match status" value="2"/>
</dbReference>
<keyword evidence="9" id="KW-0804">Transcription</keyword>
<keyword evidence="15" id="KW-1185">Reference proteome</keyword>
<keyword evidence="8" id="KW-0238">DNA-binding</keyword>
<dbReference type="InterPro" id="IPR045914">
    <property type="entry name" value="Zn532-like"/>
</dbReference>
<comment type="similarity">
    <text evidence="2">Belongs to the krueppel C2H2-type zinc-finger protein family.</text>
</comment>
<comment type="caution">
    <text evidence="14">The sequence shown here is derived from an EMBL/GenBank/DDBJ whole genome shotgun (WGS) entry which is preliminary data.</text>
</comment>